<feature type="chain" id="PRO_5045806450" evidence="15">
    <location>
        <begin position="23"/>
        <end position="746"/>
    </location>
</feature>
<dbReference type="SUPFAM" id="SSF56935">
    <property type="entry name" value="Porins"/>
    <property type="match status" value="1"/>
</dbReference>
<evidence type="ECO:0000256" key="14">
    <source>
        <dbReference type="RuleBase" id="RU003357"/>
    </source>
</evidence>
<dbReference type="InterPro" id="IPR036942">
    <property type="entry name" value="Beta-barrel_TonB_sf"/>
</dbReference>
<dbReference type="PROSITE" id="PS01156">
    <property type="entry name" value="TONB_DEPENDENT_REC_2"/>
    <property type="match status" value="1"/>
</dbReference>
<dbReference type="Proteomes" id="UP001459204">
    <property type="component" value="Unassembled WGS sequence"/>
</dbReference>
<reference evidence="18 19" key="1">
    <citation type="submission" date="2024-04" db="EMBL/GenBank/DDBJ databases">
        <title>Draft genome sequence of Pseudoxanthomonas putridarboris WD12.</title>
        <authorList>
            <person name="Oh J."/>
        </authorList>
    </citation>
    <scope>NUCLEOTIDE SEQUENCE [LARGE SCALE GENOMIC DNA]</scope>
    <source>
        <strain evidence="18 19">WD12</strain>
    </source>
</reference>
<keyword evidence="5 12" id="KW-0812">Transmembrane</keyword>
<dbReference type="PANTHER" id="PTHR32552:SF89">
    <property type="entry name" value="CATECHOLATE SIDEROPHORE RECEPTOR FIU"/>
    <property type="match status" value="1"/>
</dbReference>
<feature type="short sequence motif" description="TonB C-terminal box" evidence="13">
    <location>
        <begin position="729"/>
        <end position="746"/>
    </location>
</feature>
<evidence type="ECO:0000256" key="11">
    <source>
        <dbReference type="ARBA" id="ARBA00023237"/>
    </source>
</evidence>
<dbReference type="InterPro" id="IPR000531">
    <property type="entry name" value="Beta-barrel_TonB"/>
</dbReference>
<comment type="caution">
    <text evidence="18">The sequence shown here is derived from an EMBL/GenBank/DDBJ whole genome shotgun (WGS) entry which is preliminary data.</text>
</comment>
<dbReference type="EMBL" id="JBBWWT010000003">
    <property type="protein sequence ID" value="MEL1264620.1"/>
    <property type="molecule type" value="Genomic_DNA"/>
</dbReference>
<name>A0ABU9J0X1_9GAMM</name>
<evidence type="ECO:0000256" key="15">
    <source>
        <dbReference type="SAM" id="SignalP"/>
    </source>
</evidence>
<dbReference type="Pfam" id="PF00593">
    <property type="entry name" value="TonB_dep_Rec_b-barrel"/>
    <property type="match status" value="1"/>
</dbReference>
<dbReference type="PROSITE" id="PS52016">
    <property type="entry name" value="TONB_DEPENDENT_REC_3"/>
    <property type="match status" value="1"/>
</dbReference>
<keyword evidence="4" id="KW-0410">Iron transport</keyword>
<dbReference type="InterPro" id="IPR012910">
    <property type="entry name" value="Plug_dom"/>
</dbReference>
<evidence type="ECO:0000256" key="12">
    <source>
        <dbReference type="PROSITE-ProRule" id="PRU01360"/>
    </source>
</evidence>
<dbReference type="Gene3D" id="2.170.130.10">
    <property type="entry name" value="TonB-dependent receptor, plug domain"/>
    <property type="match status" value="1"/>
</dbReference>
<keyword evidence="7" id="KW-0408">Iron</keyword>
<evidence type="ECO:0000256" key="2">
    <source>
        <dbReference type="ARBA" id="ARBA00022448"/>
    </source>
</evidence>
<keyword evidence="11 12" id="KW-0998">Cell outer membrane</keyword>
<evidence type="ECO:0000256" key="3">
    <source>
        <dbReference type="ARBA" id="ARBA00022452"/>
    </source>
</evidence>
<keyword evidence="9 14" id="KW-0798">TonB box</keyword>
<keyword evidence="10 12" id="KW-0472">Membrane</keyword>
<gene>
    <name evidence="18" type="ORF">AAD027_09615</name>
</gene>
<evidence type="ECO:0000256" key="8">
    <source>
        <dbReference type="ARBA" id="ARBA00023065"/>
    </source>
</evidence>
<sequence length="746" mass="81642">MHKKSTMALAVMGVLYASAVFAQDNASPNGGAADADAQTLDTVSVIGLGETRQVQRLAPEQIRALPPGTSPLKLLADLPGVNFQSADAFGAYEWSARISLRGFNQNQLGFTLDGIPLGDMSYGNNNGLHISRALISEDLAGVELAEGIGGVNTASTSNLGGTIQFFSADPLPEFGVRLSQTVGSDSTRRTYARLDTGDHNGFAMYLSGVTSRMDKWKGDGEQKQDQVDLKAVYDFGDHRVSLLATTSRRNENDYQDLSLDSQRRLGWDWDNYRPDWQRAVDAANGIFSGGVNNLDDAYYDARGLRDDGVLGLSGDFGLTEDVRLRTTLYHHTNRGQGHWFTPYVPSSADVPISLRTTEYGIDRSGVIAALDWTFGNHRIEGGLWLEDNGHTVQRNYYFINGPIDDGFFLRGPDIRQFYQNFDIKTRQFYLKDTLSLLDDRLAVDIGFKSPRVEIESRIPAGTFVSRYAEGDLTAKDSFLPQLGASFRLAGNNELFASYAENMAAFQAGITGPFATTQEAFDAFIGSLQPEESRTVEAGFRHSGDTLQAALALYHVKFDNRLLSVAQCSGIQGCPSAFANVGSVTSKGAEATLVWMPVDGLRWHNTLSWNESTYDSDYLNGDELVEIEGRQTVNTPKQMFSSSLSWTRGPLELDFGANYTGKRYYSYSNDAEVPSFWLANAGGSWNFGSIGAIEELQLALHVTNLTDKQYFATVGTNGFVVSDPDGTYATLLAGAPRQVMFTVSASF</sequence>
<evidence type="ECO:0000256" key="6">
    <source>
        <dbReference type="ARBA" id="ARBA00022729"/>
    </source>
</evidence>
<accession>A0ABU9J0X1</accession>
<evidence type="ECO:0000256" key="1">
    <source>
        <dbReference type="ARBA" id="ARBA00004571"/>
    </source>
</evidence>
<dbReference type="InterPro" id="IPR037066">
    <property type="entry name" value="Plug_dom_sf"/>
</dbReference>
<protein>
    <submittedName>
        <fullName evidence="18">TonB-dependent receptor</fullName>
    </submittedName>
</protein>
<evidence type="ECO:0000256" key="7">
    <source>
        <dbReference type="ARBA" id="ARBA00023004"/>
    </source>
</evidence>
<feature type="domain" description="TonB-dependent receptor-like beta-barrel" evidence="16">
    <location>
        <begin position="255"/>
        <end position="704"/>
    </location>
</feature>
<dbReference type="InterPro" id="IPR010917">
    <property type="entry name" value="TonB_rcpt_CS"/>
</dbReference>
<evidence type="ECO:0000256" key="4">
    <source>
        <dbReference type="ARBA" id="ARBA00022496"/>
    </source>
</evidence>
<dbReference type="InterPro" id="IPR039426">
    <property type="entry name" value="TonB-dep_rcpt-like"/>
</dbReference>
<evidence type="ECO:0000259" key="17">
    <source>
        <dbReference type="Pfam" id="PF07715"/>
    </source>
</evidence>
<evidence type="ECO:0000313" key="19">
    <source>
        <dbReference type="Proteomes" id="UP001459204"/>
    </source>
</evidence>
<feature type="signal peptide" evidence="15">
    <location>
        <begin position="1"/>
        <end position="22"/>
    </location>
</feature>
<evidence type="ECO:0000313" key="18">
    <source>
        <dbReference type="EMBL" id="MEL1264620.1"/>
    </source>
</evidence>
<feature type="domain" description="TonB-dependent receptor plug" evidence="17">
    <location>
        <begin position="52"/>
        <end position="151"/>
    </location>
</feature>
<keyword evidence="3 12" id="KW-1134">Transmembrane beta strand</keyword>
<evidence type="ECO:0000256" key="13">
    <source>
        <dbReference type="PROSITE-ProRule" id="PRU10144"/>
    </source>
</evidence>
<dbReference type="Pfam" id="PF07715">
    <property type="entry name" value="Plug"/>
    <property type="match status" value="1"/>
</dbReference>
<keyword evidence="19" id="KW-1185">Reference proteome</keyword>
<dbReference type="RefSeq" id="WP_341725795.1">
    <property type="nucleotide sequence ID" value="NZ_JBBWWT010000003.1"/>
</dbReference>
<evidence type="ECO:0000259" key="16">
    <source>
        <dbReference type="Pfam" id="PF00593"/>
    </source>
</evidence>
<keyword evidence="6 15" id="KW-0732">Signal</keyword>
<proteinExistence type="inferred from homology"/>
<organism evidence="18 19">
    <name type="scientific">Pseudoxanthomonas putridarboris</name>
    <dbReference type="NCBI Taxonomy" id="752605"/>
    <lineage>
        <taxon>Bacteria</taxon>
        <taxon>Pseudomonadati</taxon>
        <taxon>Pseudomonadota</taxon>
        <taxon>Gammaproteobacteria</taxon>
        <taxon>Lysobacterales</taxon>
        <taxon>Lysobacteraceae</taxon>
        <taxon>Pseudoxanthomonas</taxon>
    </lineage>
</organism>
<evidence type="ECO:0000256" key="5">
    <source>
        <dbReference type="ARBA" id="ARBA00022692"/>
    </source>
</evidence>
<keyword evidence="2 12" id="KW-0813">Transport</keyword>
<keyword evidence="18" id="KW-0675">Receptor</keyword>
<comment type="subcellular location">
    <subcellularLocation>
        <location evidence="1 12">Cell outer membrane</location>
        <topology evidence="1 12">Multi-pass membrane protein</topology>
    </subcellularLocation>
</comment>
<comment type="similarity">
    <text evidence="12 14">Belongs to the TonB-dependent receptor family.</text>
</comment>
<evidence type="ECO:0000256" key="9">
    <source>
        <dbReference type="ARBA" id="ARBA00023077"/>
    </source>
</evidence>
<dbReference type="PANTHER" id="PTHR32552">
    <property type="entry name" value="FERRICHROME IRON RECEPTOR-RELATED"/>
    <property type="match status" value="1"/>
</dbReference>
<evidence type="ECO:0000256" key="10">
    <source>
        <dbReference type="ARBA" id="ARBA00023136"/>
    </source>
</evidence>
<keyword evidence="8" id="KW-0406">Ion transport</keyword>
<dbReference type="Gene3D" id="2.40.170.20">
    <property type="entry name" value="TonB-dependent receptor, beta-barrel domain"/>
    <property type="match status" value="1"/>
</dbReference>